<accession>A0A1B9H265</accession>
<dbReference type="EMBL" id="KV700122">
    <property type="protein sequence ID" value="OCF37355.1"/>
    <property type="molecule type" value="Genomic_DNA"/>
</dbReference>
<dbReference type="Proteomes" id="UP000092666">
    <property type="component" value="Unassembled WGS sequence"/>
</dbReference>
<protein>
    <submittedName>
        <fullName evidence="1">Uncharacterized protein</fullName>
    </submittedName>
</protein>
<proteinExistence type="predicted"/>
<sequence>MPVSSAQGRFESASQHQQRQQQQYVESKSSFGNFWDKIQEVVLVLDREELTKHGLGGFYRDDRALTFFRNLPDTSKILKIVFTGVKSTSVPIRKQLMLPRQQVSAVTDADQDPDPIASSPPLQLTDVNASSQTSYEQQIDQVRNVVEKIGESLATIPATCKPEVSAELNGGMIFTSSGMRSGAALQKGER</sequence>
<dbReference type="AlphaFoldDB" id="A0A1B9H265"/>
<keyword evidence="2" id="KW-1185">Reference proteome</keyword>
<name>A0A1B9H265_9TREE</name>
<reference evidence="2" key="2">
    <citation type="submission" date="2013-12" db="EMBL/GenBank/DDBJ databases">
        <title>Evolution of pathogenesis and genome organization in the Tremellales.</title>
        <authorList>
            <person name="Cuomo C."/>
            <person name="Litvintseva A."/>
            <person name="Heitman J."/>
            <person name="Chen Y."/>
            <person name="Sun S."/>
            <person name="Springer D."/>
            <person name="Dromer F."/>
            <person name="Young S."/>
            <person name="Zeng Q."/>
            <person name="Chapman S."/>
            <person name="Gujja S."/>
            <person name="Saif S."/>
            <person name="Birren B."/>
        </authorList>
    </citation>
    <scope>NUCLEOTIDE SEQUENCE [LARGE SCALE GENOMIC DNA]</scope>
    <source>
        <strain evidence="2">BCC8398</strain>
    </source>
</reference>
<evidence type="ECO:0000313" key="2">
    <source>
        <dbReference type="Proteomes" id="UP000092666"/>
    </source>
</evidence>
<gene>
    <name evidence="1" type="ORF">I316_00476</name>
</gene>
<evidence type="ECO:0000313" key="1">
    <source>
        <dbReference type="EMBL" id="OCF37355.1"/>
    </source>
</evidence>
<reference evidence="1 2" key="1">
    <citation type="submission" date="2013-07" db="EMBL/GenBank/DDBJ databases">
        <title>The Genome Sequence of Cryptococcus heveanensis BCC8398.</title>
        <authorList>
            <consortium name="The Broad Institute Genome Sequencing Platform"/>
            <person name="Cuomo C."/>
            <person name="Litvintseva A."/>
            <person name="Chen Y."/>
            <person name="Heitman J."/>
            <person name="Sun S."/>
            <person name="Springer D."/>
            <person name="Dromer F."/>
            <person name="Young S.K."/>
            <person name="Zeng Q."/>
            <person name="Gargeya S."/>
            <person name="Fitzgerald M."/>
            <person name="Abouelleil A."/>
            <person name="Alvarado L."/>
            <person name="Berlin A.M."/>
            <person name="Chapman S.B."/>
            <person name="Dewar J."/>
            <person name="Goldberg J."/>
            <person name="Griggs A."/>
            <person name="Gujja S."/>
            <person name="Hansen M."/>
            <person name="Howarth C."/>
            <person name="Imamovic A."/>
            <person name="Larimer J."/>
            <person name="McCowan C."/>
            <person name="Murphy C."/>
            <person name="Pearson M."/>
            <person name="Priest M."/>
            <person name="Roberts A."/>
            <person name="Saif S."/>
            <person name="Shea T."/>
            <person name="Sykes S."/>
            <person name="Wortman J."/>
            <person name="Nusbaum C."/>
            <person name="Birren B."/>
        </authorList>
    </citation>
    <scope>NUCLEOTIDE SEQUENCE [LARGE SCALE GENOMIC DNA]</scope>
    <source>
        <strain evidence="1 2">BCC8398</strain>
    </source>
</reference>
<organism evidence="1 2">
    <name type="scientific">Kwoniella heveanensis BCC8398</name>
    <dbReference type="NCBI Taxonomy" id="1296120"/>
    <lineage>
        <taxon>Eukaryota</taxon>
        <taxon>Fungi</taxon>
        <taxon>Dikarya</taxon>
        <taxon>Basidiomycota</taxon>
        <taxon>Agaricomycotina</taxon>
        <taxon>Tremellomycetes</taxon>
        <taxon>Tremellales</taxon>
        <taxon>Cryptococcaceae</taxon>
        <taxon>Kwoniella</taxon>
    </lineage>
</organism>